<organism evidence="2 3">
    <name type="scientific">Delphinapterus leucas</name>
    <name type="common">Beluga whale</name>
    <dbReference type="NCBI Taxonomy" id="9749"/>
    <lineage>
        <taxon>Eukaryota</taxon>
        <taxon>Metazoa</taxon>
        <taxon>Chordata</taxon>
        <taxon>Craniata</taxon>
        <taxon>Vertebrata</taxon>
        <taxon>Euteleostomi</taxon>
        <taxon>Mammalia</taxon>
        <taxon>Eutheria</taxon>
        <taxon>Laurasiatheria</taxon>
        <taxon>Artiodactyla</taxon>
        <taxon>Whippomorpha</taxon>
        <taxon>Cetacea</taxon>
        <taxon>Odontoceti</taxon>
        <taxon>Monodontidae</taxon>
        <taxon>Delphinapterus</taxon>
    </lineage>
</organism>
<evidence type="ECO:0000256" key="1">
    <source>
        <dbReference type="SAM" id="MobiDB-lite"/>
    </source>
</evidence>
<proteinExistence type="predicted"/>
<dbReference type="RefSeq" id="XP_030618132.1">
    <property type="nucleotide sequence ID" value="XM_030762272.1"/>
</dbReference>
<dbReference type="AlphaFoldDB" id="A0A7F8K5S2"/>
<dbReference type="Proteomes" id="UP000248483">
    <property type="component" value="Unplaced"/>
</dbReference>
<feature type="region of interest" description="Disordered" evidence="1">
    <location>
        <begin position="53"/>
        <end position="197"/>
    </location>
</feature>
<dbReference type="GeneID" id="115803099"/>
<evidence type="ECO:0000313" key="3">
    <source>
        <dbReference type="RefSeq" id="XP_030618131.1"/>
    </source>
</evidence>
<accession>A0A7F8K5S2</accession>
<feature type="compositionally biased region" description="Basic and acidic residues" evidence="1">
    <location>
        <begin position="175"/>
        <end position="197"/>
    </location>
</feature>
<reference evidence="3 4" key="1">
    <citation type="submission" date="2025-04" db="UniProtKB">
        <authorList>
            <consortium name="RefSeq"/>
        </authorList>
    </citation>
    <scope>IDENTIFICATION</scope>
    <source>
        <tissue evidence="3 4">Blood</tissue>
    </source>
</reference>
<evidence type="ECO:0000313" key="2">
    <source>
        <dbReference type="Proteomes" id="UP000248483"/>
    </source>
</evidence>
<sequence length="197" mass="22367">MPLALWKSLSRVHKVIRCMRLCFQGCHGLFGAAANTQVVSMLEMAFPVKPRKETRIAKRQRRAPAPTKAQDKFEDEIPLLVPVKETPAAGSVETQKDATGKKSPKKSPGTHLMGRRERPPQLWRPQEMRSPRPQVKAQGRIKEELEKERTSSLGKKDPRQTPKKPEGKFFTTASKSEKKAPRTLKEWPKELKLPQST</sequence>
<keyword evidence="2" id="KW-1185">Reference proteome</keyword>
<gene>
    <name evidence="3 4" type="primary">LOC115803099</name>
</gene>
<feature type="compositionally biased region" description="Basic and acidic residues" evidence="1">
    <location>
        <begin position="140"/>
        <end position="167"/>
    </location>
</feature>
<protein>
    <submittedName>
        <fullName evidence="3 4">Ribosomal L1 domain-containing protein 1-like</fullName>
    </submittedName>
</protein>
<dbReference type="KEGG" id="dle:115803099"/>
<dbReference type="RefSeq" id="XP_030618131.1">
    <property type="nucleotide sequence ID" value="XM_030762271.1"/>
</dbReference>
<name>A0A7F8K5S2_DELLE</name>
<evidence type="ECO:0000313" key="4">
    <source>
        <dbReference type="RefSeq" id="XP_030618132.1"/>
    </source>
</evidence>